<dbReference type="InterPro" id="IPR001444">
    <property type="entry name" value="Flag_bb_rod_N"/>
</dbReference>
<dbReference type="SUPFAM" id="SSF64518">
    <property type="entry name" value="Phase 1 flagellin"/>
    <property type="match status" value="1"/>
</dbReference>
<keyword evidence="6" id="KW-0975">Bacterial flagellum</keyword>
<accession>A0A6L5Z702</accession>
<dbReference type="InterPro" id="IPR002371">
    <property type="entry name" value="FlgK"/>
</dbReference>
<keyword evidence="10" id="KW-0282">Flagellum</keyword>
<dbReference type="PANTHER" id="PTHR30033:SF1">
    <property type="entry name" value="FLAGELLAR HOOK-ASSOCIATED PROTEIN 1"/>
    <property type="match status" value="1"/>
</dbReference>
<feature type="domain" description="Flagellar basal-body/hook protein C-terminal" evidence="8">
    <location>
        <begin position="447"/>
        <end position="485"/>
    </location>
</feature>
<evidence type="ECO:0000256" key="1">
    <source>
        <dbReference type="ARBA" id="ARBA00004117"/>
    </source>
</evidence>
<name>A0A6L5Z702_9RHOB</name>
<evidence type="ECO:0000256" key="6">
    <source>
        <dbReference type="ARBA" id="ARBA00023143"/>
    </source>
</evidence>
<dbReference type="Pfam" id="PF22638">
    <property type="entry name" value="FlgK_D1"/>
    <property type="match status" value="1"/>
</dbReference>
<evidence type="ECO:0000256" key="4">
    <source>
        <dbReference type="ARBA" id="ARBA00016244"/>
    </source>
</evidence>
<sequence>MSLSTALTNALSGLRASTLEAELIANNVANAQTPGYTRRSAELGAATVGGSGAGVRVAGVVLAGDPAVIAGRRIAEAGLAASDAALDAVTRLSDRLGVLGDPSALAALATDLETALQAAASDPASDTALDSAARSAVRFADAVGTLSTEVQTMRMTADAEIAAEVQLVNDNLREIEALNRQIQMLATGGGDASALVDARKSLIDEVNTIIPIREVARENGAVALYSGRGATLLDGVAGEFGFTPTPVIGQTMTLAGGDLSGLTLNGRPIGVGQGTGLADGGSLGALFTLRDTTLPQFADRLDVLAEDLVLRFQDPALDPSRAPGDPGLFTGAGAAVIAGDRAGLASRLAVHTAADPDAGGASWRLRDGLYAAAPGPAGDGRLLAALDDAMTERRTPDAALGLATAGAFAQTVAGFTGSVAGAQSSAEVERGHDAALATALRDQEAAASGVDTDQQMQRLLLVERSYAANAMVMSKVDDMIRALMEI</sequence>
<dbReference type="InterPro" id="IPR010930">
    <property type="entry name" value="Flg_bb/hook_C_dom"/>
</dbReference>
<proteinExistence type="inferred from homology"/>
<keyword evidence="10" id="KW-0966">Cell projection</keyword>
<keyword evidence="10" id="KW-0969">Cilium</keyword>
<evidence type="ECO:0000313" key="11">
    <source>
        <dbReference type="Proteomes" id="UP000474957"/>
    </source>
</evidence>
<reference evidence="10 11" key="1">
    <citation type="submission" date="2019-10" db="EMBL/GenBank/DDBJ databases">
        <title>Cognatihalovulum marinum gen. nov. sp. nov., a new member of the family Rhodobacteraceae isolated from deep seawater of the Northwest Indian Ocean.</title>
        <authorList>
            <person name="Ruan C."/>
            <person name="Wang J."/>
            <person name="Zheng X."/>
            <person name="Song L."/>
            <person name="Zhu Y."/>
            <person name="Huang Y."/>
            <person name="Lu Z."/>
            <person name="Du W."/>
            <person name="Huang L."/>
            <person name="Dai X."/>
        </authorList>
    </citation>
    <scope>NUCLEOTIDE SEQUENCE [LARGE SCALE GENOMIC DNA]</scope>
    <source>
        <strain evidence="10 11">2CG4</strain>
    </source>
</reference>
<protein>
    <recommendedName>
        <fullName evidence="4">Flagellar hook-associated protein 1</fullName>
    </recommendedName>
</protein>
<feature type="domain" description="Flagellar basal body rod protein N-terminal" evidence="7">
    <location>
        <begin position="8"/>
        <end position="37"/>
    </location>
</feature>
<comment type="similarity">
    <text evidence="3">Belongs to the flagella basal body rod proteins family.</text>
</comment>
<feature type="domain" description="Flagellar hook-associated protein FlgK helical" evidence="9">
    <location>
        <begin position="103"/>
        <end position="312"/>
    </location>
</feature>
<dbReference type="Proteomes" id="UP000474957">
    <property type="component" value="Unassembled WGS sequence"/>
</dbReference>
<dbReference type="RefSeq" id="WP_154449823.1">
    <property type="nucleotide sequence ID" value="NZ_WIND01000074.1"/>
</dbReference>
<evidence type="ECO:0000259" key="9">
    <source>
        <dbReference type="Pfam" id="PF22638"/>
    </source>
</evidence>
<organism evidence="10 11">
    <name type="scientific">Halovulum marinum</name>
    <dbReference type="NCBI Taxonomy" id="2662447"/>
    <lineage>
        <taxon>Bacteria</taxon>
        <taxon>Pseudomonadati</taxon>
        <taxon>Pseudomonadota</taxon>
        <taxon>Alphaproteobacteria</taxon>
        <taxon>Rhodobacterales</taxon>
        <taxon>Paracoccaceae</taxon>
        <taxon>Halovulum</taxon>
    </lineage>
</organism>
<evidence type="ECO:0000313" key="10">
    <source>
        <dbReference type="EMBL" id="MSU92323.1"/>
    </source>
</evidence>
<dbReference type="AlphaFoldDB" id="A0A6L5Z702"/>
<dbReference type="InterPro" id="IPR053927">
    <property type="entry name" value="FlgK_helical"/>
</dbReference>
<evidence type="ECO:0000259" key="7">
    <source>
        <dbReference type="Pfam" id="PF00460"/>
    </source>
</evidence>
<dbReference type="PANTHER" id="PTHR30033">
    <property type="entry name" value="FLAGELLAR HOOK-ASSOCIATED PROTEIN 1"/>
    <property type="match status" value="1"/>
</dbReference>
<keyword evidence="11" id="KW-1185">Reference proteome</keyword>
<evidence type="ECO:0000259" key="8">
    <source>
        <dbReference type="Pfam" id="PF06429"/>
    </source>
</evidence>
<gene>
    <name evidence="10" type="primary">flgK</name>
    <name evidence="10" type="ORF">GE300_22605</name>
</gene>
<comment type="caution">
    <text evidence="10">The sequence shown here is derived from an EMBL/GenBank/DDBJ whole genome shotgun (WGS) entry which is preliminary data.</text>
</comment>
<dbReference type="NCBIfam" id="TIGR02492">
    <property type="entry name" value="flgK_ends"/>
    <property type="match status" value="1"/>
</dbReference>
<dbReference type="Pfam" id="PF00460">
    <property type="entry name" value="Flg_bb_rod"/>
    <property type="match status" value="1"/>
</dbReference>
<dbReference type="GO" id="GO:0005576">
    <property type="term" value="C:extracellular region"/>
    <property type="evidence" value="ECO:0007669"/>
    <property type="project" value="UniProtKB-SubCell"/>
</dbReference>
<dbReference type="GO" id="GO:0005198">
    <property type="term" value="F:structural molecule activity"/>
    <property type="evidence" value="ECO:0007669"/>
    <property type="project" value="InterPro"/>
</dbReference>
<dbReference type="GO" id="GO:0044780">
    <property type="term" value="P:bacterial-type flagellum assembly"/>
    <property type="evidence" value="ECO:0007669"/>
    <property type="project" value="InterPro"/>
</dbReference>
<evidence type="ECO:0000256" key="5">
    <source>
        <dbReference type="ARBA" id="ARBA00022525"/>
    </source>
</evidence>
<dbReference type="EMBL" id="WIND01000074">
    <property type="protein sequence ID" value="MSU92323.1"/>
    <property type="molecule type" value="Genomic_DNA"/>
</dbReference>
<dbReference type="GO" id="GO:0009424">
    <property type="term" value="C:bacterial-type flagellum hook"/>
    <property type="evidence" value="ECO:0007669"/>
    <property type="project" value="InterPro"/>
</dbReference>
<evidence type="ECO:0000256" key="3">
    <source>
        <dbReference type="ARBA" id="ARBA00009677"/>
    </source>
</evidence>
<dbReference type="GO" id="GO:0009425">
    <property type="term" value="C:bacterial-type flagellum basal body"/>
    <property type="evidence" value="ECO:0007669"/>
    <property type="project" value="UniProtKB-SubCell"/>
</dbReference>
<keyword evidence="5" id="KW-0964">Secreted</keyword>
<comment type="subcellular location">
    <subcellularLocation>
        <location evidence="1">Bacterial flagellum basal body</location>
    </subcellularLocation>
    <subcellularLocation>
        <location evidence="2">Secreted</location>
    </subcellularLocation>
</comment>
<evidence type="ECO:0000256" key="2">
    <source>
        <dbReference type="ARBA" id="ARBA00004613"/>
    </source>
</evidence>
<dbReference type="Pfam" id="PF06429">
    <property type="entry name" value="Flg_bbr_C"/>
    <property type="match status" value="1"/>
</dbReference>